<organism evidence="3 4">
    <name type="scientific">Streptomyces djakartensis</name>
    <dbReference type="NCBI Taxonomy" id="68193"/>
    <lineage>
        <taxon>Bacteria</taxon>
        <taxon>Bacillati</taxon>
        <taxon>Actinomycetota</taxon>
        <taxon>Actinomycetes</taxon>
        <taxon>Kitasatosporales</taxon>
        <taxon>Streptomycetaceae</taxon>
        <taxon>Streptomyces</taxon>
    </lineage>
</organism>
<comment type="caution">
    <text evidence="3">The sequence shown here is derived from an EMBL/GenBank/DDBJ whole genome shotgun (WGS) entry which is preliminary data.</text>
</comment>
<evidence type="ECO:0000256" key="2">
    <source>
        <dbReference type="SAM" id="Phobius"/>
    </source>
</evidence>
<accession>A0ABQ2ZA89</accession>
<keyword evidence="2" id="KW-0812">Transmembrane</keyword>
<proteinExistence type="predicted"/>
<evidence type="ECO:0000313" key="3">
    <source>
        <dbReference type="EMBL" id="GGY06883.1"/>
    </source>
</evidence>
<feature type="region of interest" description="Disordered" evidence="1">
    <location>
        <begin position="147"/>
        <end position="295"/>
    </location>
</feature>
<protein>
    <recommendedName>
        <fullName evidence="5">Zinc ribbon domain-containing protein</fullName>
    </recommendedName>
</protein>
<keyword evidence="2" id="KW-0472">Membrane</keyword>
<reference evidence="4" key="1">
    <citation type="journal article" date="2019" name="Int. J. Syst. Evol. Microbiol.">
        <title>The Global Catalogue of Microorganisms (GCM) 10K type strain sequencing project: providing services to taxonomists for standard genome sequencing and annotation.</title>
        <authorList>
            <consortium name="The Broad Institute Genomics Platform"/>
            <consortium name="The Broad Institute Genome Sequencing Center for Infectious Disease"/>
            <person name="Wu L."/>
            <person name="Ma J."/>
        </authorList>
    </citation>
    <scope>NUCLEOTIDE SEQUENCE [LARGE SCALE GENOMIC DNA]</scope>
    <source>
        <strain evidence="4">JCM 4957</strain>
    </source>
</reference>
<feature type="region of interest" description="Disordered" evidence="1">
    <location>
        <begin position="69"/>
        <end position="113"/>
    </location>
</feature>
<evidence type="ECO:0000256" key="1">
    <source>
        <dbReference type="SAM" id="MobiDB-lite"/>
    </source>
</evidence>
<gene>
    <name evidence="3" type="ORF">GCM10010384_08990</name>
</gene>
<feature type="transmembrane region" description="Helical" evidence="2">
    <location>
        <begin position="124"/>
        <end position="142"/>
    </location>
</feature>
<keyword evidence="2" id="KW-1133">Transmembrane helix</keyword>
<feature type="compositionally biased region" description="Low complexity" evidence="1">
    <location>
        <begin position="201"/>
        <end position="218"/>
    </location>
</feature>
<dbReference type="EMBL" id="BMWE01000002">
    <property type="protein sequence ID" value="GGY06883.1"/>
    <property type="molecule type" value="Genomic_DNA"/>
</dbReference>
<feature type="compositionally biased region" description="Low complexity" evidence="1">
    <location>
        <begin position="183"/>
        <end position="193"/>
    </location>
</feature>
<sequence length="304" mass="30646">MDYCSSCRRHLNGALVCPGCGAYAPDIDPSAAPGARLGQNASQAGNVWDDPSVWEEADAGTREIHLAHTGSAAGPAKTPAADTPDGSGTADTDATATGGFTAPPQGRAARRRQMARWKKNQRRAVVATAFALVGGGLTVAGMNGNATDSKQSATAPGDTAMGGTGGQAPTYTEPTSSRRDTPRSSPTPATTPASHREQPRAARTTPTDTRTDSGSTPRALPKTTQQPRTTDPDAAGSAAGGAGDSPSTVTERTTPPTADDGHDTQQSADTAPPPPAASPTPAETPPSSGNSDPKELCLVVVCLG</sequence>
<evidence type="ECO:0000313" key="4">
    <source>
        <dbReference type="Proteomes" id="UP000653308"/>
    </source>
</evidence>
<dbReference type="RefSeq" id="WP_190196348.1">
    <property type="nucleotide sequence ID" value="NZ_BMWE01000002.1"/>
</dbReference>
<dbReference type="Proteomes" id="UP000653308">
    <property type="component" value="Unassembled WGS sequence"/>
</dbReference>
<feature type="compositionally biased region" description="Low complexity" evidence="1">
    <location>
        <begin position="80"/>
        <end position="107"/>
    </location>
</feature>
<name>A0ABQ2ZA89_9ACTN</name>
<feature type="compositionally biased region" description="Pro residues" evidence="1">
    <location>
        <begin position="271"/>
        <end position="284"/>
    </location>
</feature>
<evidence type="ECO:0008006" key="5">
    <source>
        <dbReference type="Google" id="ProtNLM"/>
    </source>
</evidence>
<keyword evidence="4" id="KW-1185">Reference proteome</keyword>